<gene>
    <name evidence="2" type="ORF">ACFOY0_21170</name>
</gene>
<dbReference type="EMBL" id="JBHSCO010000006">
    <property type="protein sequence ID" value="MFC4393517.1"/>
    <property type="molecule type" value="Genomic_DNA"/>
</dbReference>
<keyword evidence="1" id="KW-0732">Signal</keyword>
<feature type="chain" id="PRO_5047539453" description="Lipoprotein" evidence="1">
    <location>
        <begin position="24"/>
        <end position="121"/>
    </location>
</feature>
<evidence type="ECO:0000256" key="1">
    <source>
        <dbReference type="SAM" id="SignalP"/>
    </source>
</evidence>
<protein>
    <recommendedName>
        <fullName evidence="4">Lipoprotein</fullName>
    </recommendedName>
</protein>
<name>A0ABV8W9N5_9FLAO</name>
<comment type="caution">
    <text evidence="2">The sequence shown here is derived from an EMBL/GenBank/DDBJ whole genome shotgun (WGS) entry which is preliminary data.</text>
</comment>
<evidence type="ECO:0000313" key="3">
    <source>
        <dbReference type="Proteomes" id="UP001595719"/>
    </source>
</evidence>
<reference evidence="3" key="1">
    <citation type="journal article" date="2019" name="Int. J. Syst. Evol. Microbiol.">
        <title>The Global Catalogue of Microorganisms (GCM) 10K type strain sequencing project: providing services to taxonomists for standard genome sequencing and annotation.</title>
        <authorList>
            <consortium name="The Broad Institute Genomics Platform"/>
            <consortium name="The Broad Institute Genome Sequencing Center for Infectious Disease"/>
            <person name="Wu L."/>
            <person name="Ma J."/>
        </authorList>
    </citation>
    <scope>NUCLEOTIDE SEQUENCE [LARGE SCALE GENOMIC DNA]</scope>
    <source>
        <strain evidence="3">CGMCC 1.15345</strain>
    </source>
</reference>
<proteinExistence type="predicted"/>
<dbReference type="Proteomes" id="UP001595719">
    <property type="component" value="Unassembled WGS sequence"/>
</dbReference>
<feature type="signal peptide" evidence="1">
    <location>
        <begin position="1"/>
        <end position="23"/>
    </location>
</feature>
<evidence type="ECO:0000313" key="2">
    <source>
        <dbReference type="EMBL" id="MFC4393517.1"/>
    </source>
</evidence>
<sequence length="121" mass="13425">MKQNRLLLLTLLILLTGCFPNMTPDKTVLSSFKIGNATVEHFNHSSAYAETPDYITITKGKVVDTICIATNIAVVAKNPESAVITIGFYGVPKFYTKTIQLPKTVFECKIAIDTTYKKKLH</sequence>
<organism evidence="2 3">
    <name type="scientific">Flavobacterium quisquiliarum</name>
    <dbReference type="NCBI Taxonomy" id="1834436"/>
    <lineage>
        <taxon>Bacteria</taxon>
        <taxon>Pseudomonadati</taxon>
        <taxon>Bacteroidota</taxon>
        <taxon>Flavobacteriia</taxon>
        <taxon>Flavobacteriales</taxon>
        <taxon>Flavobacteriaceae</taxon>
        <taxon>Flavobacterium</taxon>
    </lineage>
</organism>
<evidence type="ECO:0008006" key="4">
    <source>
        <dbReference type="Google" id="ProtNLM"/>
    </source>
</evidence>
<dbReference type="PROSITE" id="PS51257">
    <property type="entry name" value="PROKAR_LIPOPROTEIN"/>
    <property type="match status" value="1"/>
</dbReference>
<accession>A0ABV8W9N5</accession>
<dbReference type="RefSeq" id="WP_179003041.1">
    <property type="nucleotide sequence ID" value="NZ_JBHSCO010000006.1"/>
</dbReference>
<keyword evidence="3" id="KW-1185">Reference proteome</keyword>